<dbReference type="AlphaFoldDB" id="A0A5C8F3Q2"/>
<accession>A0A5C8F3Q2</accession>
<keyword evidence="1" id="KW-0732">Signal</keyword>
<proteinExistence type="predicted"/>
<dbReference type="PROSITE" id="PS51257">
    <property type="entry name" value="PROKAR_LIPOPROTEIN"/>
    <property type="match status" value="1"/>
</dbReference>
<evidence type="ECO:0000256" key="1">
    <source>
        <dbReference type="SAM" id="SignalP"/>
    </source>
</evidence>
<comment type="caution">
    <text evidence="2">The sequence shown here is derived from an EMBL/GenBank/DDBJ whole genome shotgun (WGS) entry which is preliminary data.</text>
</comment>
<feature type="chain" id="PRO_5023057913" description="Lipoprotein" evidence="1">
    <location>
        <begin position="22"/>
        <end position="263"/>
    </location>
</feature>
<dbReference type="OrthoDB" id="9920990at2"/>
<reference evidence="2 3" key="1">
    <citation type="journal article" date="1992" name="Lakartidningen">
        <title>[Penicillin V and not amoxicillin is the first choice preparation in acute otitis].</title>
        <authorList>
            <person name="Kamme C."/>
            <person name="Lundgren K."/>
            <person name="Prellner K."/>
        </authorList>
    </citation>
    <scope>NUCLEOTIDE SEQUENCE [LARGE SCALE GENOMIC DNA]</scope>
    <source>
        <strain evidence="2 3">PC5538III-hc</strain>
    </source>
</reference>
<organism evidence="2 3">
    <name type="scientific">Brachyspira pilosicoli</name>
    <name type="common">Serpulina pilosicoli</name>
    <dbReference type="NCBI Taxonomy" id="52584"/>
    <lineage>
        <taxon>Bacteria</taxon>
        <taxon>Pseudomonadati</taxon>
        <taxon>Spirochaetota</taxon>
        <taxon>Spirochaetia</taxon>
        <taxon>Brachyspirales</taxon>
        <taxon>Brachyspiraceae</taxon>
        <taxon>Brachyspira</taxon>
    </lineage>
</organism>
<evidence type="ECO:0000313" key="3">
    <source>
        <dbReference type="Proteomes" id="UP000323176"/>
    </source>
</evidence>
<dbReference type="EMBL" id="SAXY01000026">
    <property type="protein sequence ID" value="TXJ43791.1"/>
    <property type="molecule type" value="Genomic_DNA"/>
</dbReference>
<protein>
    <recommendedName>
        <fullName evidence="4">Lipoprotein</fullName>
    </recommendedName>
</protein>
<sequence>MKNTLLALMLVSSLFVISCGADSTKPTDAFKSQKTEISSGTKTTNNINIAATSKTVDVSSFALPGEKVTEIVEATVDNAVVKAPASTKNTDGGIYQFTVTGTTVTSVTYKYTKSAIAPIKEMTLNNIQVTTGSGESTATVNDPRFTFLSQIVSVTHQGSDITTDIKSISGNIITFYNQNLTGNITIKYQYMDINLISEKPTKEGAIEATTQITLTQNDAGKTYICKDINMNEYYYGIVPADGIIKSASLSGAQQNNDYQLWLY</sequence>
<feature type="signal peptide" evidence="1">
    <location>
        <begin position="1"/>
        <end position="21"/>
    </location>
</feature>
<evidence type="ECO:0000313" key="2">
    <source>
        <dbReference type="EMBL" id="TXJ43791.1"/>
    </source>
</evidence>
<name>A0A5C8F3Q2_BRAPL</name>
<evidence type="ECO:0008006" key="4">
    <source>
        <dbReference type="Google" id="ProtNLM"/>
    </source>
</evidence>
<dbReference type="Proteomes" id="UP000323176">
    <property type="component" value="Unassembled WGS sequence"/>
</dbReference>
<gene>
    <name evidence="2" type="ORF">EPJ72_03910</name>
</gene>